<comment type="caution">
    <text evidence="1">The sequence shown here is derived from an EMBL/GenBank/DDBJ whole genome shotgun (WGS) entry which is preliminary data.</text>
</comment>
<accession>A0A9W9CSY8</accession>
<name>A0A9W9CSY8_9PEZI</name>
<gene>
    <name evidence="1" type="ORF">N0V93_009956</name>
</gene>
<keyword evidence="2" id="KW-1185">Reference proteome</keyword>
<protein>
    <submittedName>
        <fullName evidence="1">Uncharacterized protein</fullName>
    </submittedName>
</protein>
<dbReference type="Proteomes" id="UP001140453">
    <property type="component" value="Unassembled WGS sequence"/>
</dbReference>
<proteinExistence type="predicted"/>
<evidence type="ECO:0000313" key="1">
    <source>
        <dbReference type="EMBL" id="KAJ4385527.1"/>
    </source>
</evidence>
<evidence type="ECO:0000313" key="2">
    <source>
        <dbReference type="Proteomes" id="UP001140453"/>
    </source>
</evidence>
<dbReference type="AlphaFoldDB" id="A0A9W9CSY8"/>
<sequence length="183" mass="21037">MGKPLPTLNSAQLLELGYPHLTYTFDEGEHIRCDRVFTYNRFKLQIHFEHIPPLHECANLANIRCQASLIGTDGFAICLGDCNGVYSIDAFRELDIDERDMTMHCIEPIVTYALPEFKDVVRLKGKYKVRFEVIWIVKKGCMKEKRVIHTVDTPAIELWHEVKTGKPEPGAPGSIIRPSWKKR</sequence>
<reference evidence="1" key="1">
    <citation type="submission" date="2022-10" db="EMBL/GenBank/DDBJ databases">
        <title>Tapping the CABI collections for fungal endophytes: first genome assemblies for Collariella, Neodidymelliopsis, Ascochyta clinopodiicola, Didymella pomorum, Didymosphaeria variabile, Neocosmospora piperis and Neocucurbitaria cava.</title>
        <authorList>
            <person name="Hill R."/>
        </authorList>
    </citation>
    <scope>NUCLEOTIDE SEQUENCE</scope>
    <source>
        <strain evidence="1">IMI 355082</strain>
    </source>
</reference>
<dbReference type="EMBL" id="JAPEVB010000007">
    <property type="protein sequence ID" value="KAJ4385527.1"/>
    <property type="molecule type" value="Genomic_DNA"/>
</dbReference>
<organism evidence="1 2">
    <name type="scientific">Gnomoniopsis smithogilvyi</name>
    <dbReference type="NCBI Taxonomy" id="1191159"/>
    <lineage>
        <taxon>Eukaryota</taxon>
        <taxon>Fungi</taxon>
        <taxon>Dikarya</taxon>
        <taxon>Ascomycota</taxon>
        <taxon>Pezizomycotina</taxon>
        <taxon>Sordariomycetes</taxon>
        <taxon>Sordariomycetidae</taxon>
        <taxon>Diaporthales</taxon>
        <taxon>Gnomoniaceae</taxon>
        <taxon>Gnomoniopsis</taxon>
    </lineage>
</organism>